<evidence type="ECO:0000256" key="5">
    <source>
        <dbReference type="ARBA" id="ARBA00023136"/>
    </source>
</evidence>
<evidence type="ECO:0000256" key="6">
    <source>
        <dbReference type="SAM" id="Phobius"/>
    </source>
</evidence>
<name>A0ABV9EMD3_9ACTN</name>
<feature type="transmembrane region" description="Helical" evidence="6">
    <location>
        <begin position="347"/>
        <end position="367"/>
    </location>
</feature>
<dbReference type="PANTHER" id="PTHR30250">
    <property type="entry name" value="PST FAMILY PREDICTED COLANIC ACID TRANSPORTER"/>
    <property type="match status" value="1"/>
</dbReference>
<sequence>MNPPLERALRMMASRVVRLVLAMITGLLIAHNLHPEGRGGYAVVTTIAYAAMVVGHLSVEQTQISLWAGEATRHALTVNALILGAVLGTLTAAAGIALAYAGILPAPPQLACLALLGVPFGVVTVNLTGLALLRSGTRVVGRASVASGLTQCLPAVALALAGAMTLSRAVACWTVSMIVPCLVFLRALRPWPLRDADLCLAVRQLALGGRYHLGPVAFHLLLIVDVLLLQDLDSVAAVGLYTVAVALLDQTRIPAEAISQVVLPRQAVGDLREAGEITAHAMRLNLVVSTAFIGTVAAVAPVLIPLVYGRSFTGSVAPLVILGPGMVALTLMRPVDQYLVRLERPMTLTALALVALAANVLLNLMLIPVHGAAGAALVSSLTYVALTIVKVAWLVRSAGLPVSALLPCRADLRDALGRVRVRPAGREVVPENILR</sequence>
<feature type="transmembrane region" description="Helical" evidence="6">
    <location>
        <begin position="113"/>
        <end position="133"/>
    </location>
</feature>
<feature type="transmembrane region" description="Helical" evidence="6">
    <location>
        <begin position="170"/>
        <end position="188"/>
    </location>
</feature>
<evidence type="ECO:0000256" key="1">
    <source>
        <dbReference type="ARBA" id="ARBA00004651"/>
    </source>
</evidence>
<evidence type="ECO:0000256" key="3">
    <source>
        <dbReference type="ARBA" id="ARBA00022692"/>
    </source>
</evidence>
<evidence type="ECO:0000256" key="4">
    <source>
        <dbReference type="ARBA" id="ARBA00022989"/>
    </source>
</evidence>
<dbReference type="PANTHER" id="PTHR30250:SF11">
    <property type="entry name" value="O-ANTIGEN TRANSPORTER-RELATED"/>
    <property type="match status" value="1"/>
</dbReference>
<dbReference type="Proteomes" id="UP001595891">
    <property type="component" value="Unassembled WGS sequence"/>
</dbReference>
<dbReference type="InterPro" id="IPR050833">
    <property type="entry name" value="Poly_Biosynth_Transport"/>
</dbReference>
<feature type="transmembrane region" description="Helical" evidence="6">
    <location>
        <begin position="145"/>
        <end position="164"/>
    </location>
</feature>
<keyword evidence="3 6" id="KW-0812">Transmembrane</keyword>
<keyword evidence="4 6" id="KW-1133">Transmembrane helix</keyword>
<protein>
    <submittedName>
        <fullName evidence="7">Lipopolysaccharide biosynthesis protein</fullName>
    </submittedName>
</protein>
<proteinExistence type="predicted"/>
<comment type="subcellular location">
    <subcellularLocation>
        <location evidence="1">Cell membrane</location>
        <topology evidence="1">Multi-pass membrane protein</topology>
    </subcellularLocation>
</comment>
<feature type="transmembrane region" description="Helical" evidence="6">
    <location>
        <begin position="284"/>
        <end position="304"/>
    </location>
</feature>
<keyword evidence="8" id="KW-1185">Reference proteome</keyword>
<comment type="caution">
    <text evidence="7">The sequence shown here is derived from an EMBL/GenBank/DDBJ whole genome shotgun (WGS) entry which is preliminary data.</text>
</comment>
<feature type="transmembrane region" description="Helical" evidence="6">
    <location>
        <begin position="80"/>
        <end position="101"/>
    </location>
</feature>
<evidence type="ECO:0000313" key="8">
    <source>
        <dbReference type="Proteomes" id="UP001595891"/>
    </source>
</evidence>
<accession>A0ABV9EMD3</accession>
<dbReference type="EMBL" id="JBHSFN010000022">
    <property type="protein sequence ID" value="MFC4590303.1"/>
    <property type="molecule type" value="Genomic_DNA"/>
</dbReference>
<feature type="transmembrane region" description="Helical" evidence="6">
    <location>
        <begin position="316"/>
        <end position="335"/>
    </location>
</feature>
<evidence type="ECO:0000256" key="2">
    <source>
        <dbReference type="ARBA" id="ARBA00022475"/>
    </source>
</evidence>
<dbReference type="RefSeq" id="WP_262847366.1">
    <property type="nucleotide sequence ID" value="NZ_JANZYP010000062.1"/>
</dbReference>
<keyword evidence="5 6" id="KW-0472">Membrane</keyword>
<feature type="transmembrane region" description="Helical" evidence="6">
    <location>
        <begin position="373"/>
        <end position="395"/>
    </location>
</feature>
<feature type="transmembrane region" description="Helical" evidence="6">
    <location>
        <begin position="39"/>
        <end position="59"/>
    </location>
</feature>
<organism evidence="7 8">
    <name type="scientific">Sphaerisporangium corydalis</name>
    <dbReference type="NCBI Taxonomy" id="1441875"/>
    <lineage>
        <taxon>Bacteria</taxon>
        <taxon>Bacillati</taxon>
        <taxon>Actinomycetota</taxon>
        <taxon>Actinomycetes</taxon>
        <taxon>Streptosporangiales</taxon>
        <taxon>Streptosporangiaceae</taxon>
        <taxon>Sphaerisporangium</taxon>
    </lineage>
</organism>
<reference evidence="8" key="1">
    <citation type="journal article" date="2019" name="Int. J. Syst. Evol. Microbiol.">
        <title>The Global Catalogue of Microorganisms (GCM) 10K type strain sequencing project: providing services to taxonomists for standard genome sequencing and annotation.</title>
        <authorList>
            <consortium name="The Broad Institute Genomics Platform"/>
            <consortium name="The Broad Institute Genome Sequencing Center for Infectious Disease"/>
            <person name="Wu L."/>
            <person name="Ma J."/>
        </authorList>
    </citation>
    <scope>NUCLEOTIDE SEQUENCE [LARGE SCALE GENOMIC DNA]</scope>
    <source>
        <strain evidence="8">CCUG 49560</strain>
    </source>
</reference>
<feature type="transmembrane region" description="Helical" evidence="6">
    <location>
        <begin position="12"/>
        <end position="33"/>
    </location>
</feature>
<evidence type="ECO:0000313" key="7">
    <source>
        <dbReference type="EMBL" id="MFC4590303.1"/>
    </source>
</evidence>
<gene>
    <name evidence="7" type="ORF">ACFO8L_29715</name>
</gene>
<keyword evidence="2" id="KW-1003">Cell membrane</keyword>